<reference evidence="1 2" key="1">
    <citation type="journal article" date="2018" name="Nat. Genet.">
        <title>The Rosa genome provides new insights in the design of modern roses.</title>
        <authorList>
            <person name="Bendahmane M."/>
        </authorList>
    </citation>
    <scope>NUCLEOTIDE SEQUENCE [LARGE SCALE GENOMIC DNA]</scope>
    <source>
        <strain evidence="2">cv. Old Blush</strain>
    </source>
</reference>
<dbReference type="EMBL" id="PDCK01000040">
    <property type="protein sequence ID" value="PRQ48306.1"/>
    <property type="molecule type" value="Genomic_DNA"/>
</dbReference>
<dbReference type="Gramene" id="PRQ48306">
    <property type="protein sequence ID" value="PRQ48306"/>
    <property type="gene ID" value="RchiOBHm_Chr2g0109221"/>
</dbReference>
<keyword evidence="2" id="KW-1185">Reference proteome</keyword>
<gene>
    <name evidence="1" type="ORF">RchiOBHm_Chr2g0109221</name>
</gene>
<protein>
    <submittedName>
        <fullName evidence="1">Uncharacterized protein</fullName>
    </submittedName>
</protein>
<proteinExistence type="predicted"/>
<organism evidence="1 2">
    <name type="scientific">Rosa chinensis</name>
    <name type="common">China rose</name>
    <dbReference type="NCBI Taxonomy" id="74649"/>
    <lineage>
        <taxon>Eukaryota</taxon>
        <taxon>Viridiplantae</taxon>
        <taxon>Streptophyta</taxon>
        <taxon>Embryophyta</taxon>
        <taxon>Tracheophyta</taxon>
        <taxon>Spermatophyta</taxon>
        <taxon>Magnoliopsida</taxon>
        <taxon>eudicotyledons</taxon>
        <taxon>Gunneridae</taxon>
        <taxon>Pentapetalae</taxon>
        <taxon>rosids</taxon>
        <taxon>fabids</taxon>
        <taxon>Rosales</taxon>
        <taxon>Rosaceae</taxon>
        <taxon>Rosoideae</taxon>
        <taxon>Rosoideae incertae sedis</taxon>
        <taxon>Rosa</taxon>
    </lineage>
</organism>
<evidence type="ECO:0000313" key="1">
    <source>
        <dbReference type="EMBL" id="PRQ48306.1"/>
    </source>
</evidence>
<name>A0A2P6RPE7_ROSCH</name>
<evidence type="ECO:0000313" key="2">
    <source>
        <dbReference type="Proteomes" id="UP000238479"/>
    </source>
</evidence>
<dbReference type="Proteomes" id="UP000238479">
    <property type="component" value="Chromosome 2"/>
</dbReference>
<dbReference type="AlphaFoldDB" id="A0A2P6RPE7"/>
<accession>A0A2P6RPE7</accession>
<comment type="caution">
    <text evidence="1">The sequence shown here is derived from an EMBL/GenBank/DDBJ whole genome shotgun (WGS) entry which is preliminary data.</text>
</comment>
<sequence>MFVDGWQAVMTSGLGAAFGGGFGSGDDFGDGVAFWLQGLAPAYMLVILRIAFDGDEGMWVCDGGWIDGDGLSWVGSISLAVKASGGEAMAVLSVLGIWPAMQALGRADGIVASGGVCYSGGSKVFDDG</sequence>